<evidence type="ECO:0000256" key="1">
    <source>
        <dbReference type="ARBA" id="ARBA00023015"/>
    </source>
</evidence>
<dbReference type="AlphaFoldDB" id="A0A1T2X201"/>
<dbReference type="PROSITE" id="PS51000">
    <property type="entry name" value="HTH_DEOR_2"/>
    <property type="match status" value="1"/>
</dbReference>
<accession>A0A1T2X201</accession>
<evidence type="ECO:0000313" key="4">
    <source>
        <dbReference type="EMBL" id="OPA73892.1"/>
    </source>
</evidence>
<keyword evidence="1" id="KW-0805">Transcription regulation</keyword>
<dbReference type="InterPro" id="IPR051534">
    <property type="entry name" value="CBASS_pafABC_assoc_protein"/>
</dbReference>
<dbReference type="InterPro" id="IPR001034">
    <property type="entry name" value="DeoR_HTH"/>
</dbReference>
<dbReference type="Pfam" id="PF13280">
    <property type="entry name" value="WYL"/>
    <property type="match status" value="1"/>
</dbReference>
<feature type="domain" description="HTH deoR-type" evidence="3">
    <location>
        <begin position="2"/>
        <end position="57"/>
    </location>
</feature>
<dbReference type="Pfam" id="PF08279">
    <property type="entry name" value="HTH_11"/>
    <property type="match status" value="1"/>
</dbReference>
<keyword evidence="5" id="KW-1185">Reference proteome</keyword>
<dbReference type="InterPro" id="IPR028349">
    <property type="entry name" value="PafC-like"/>
</dbReference>
<comment type="caution">
    <text evidence="4">The sequence shown here is derived from an EMBL/GenBank/DDBJ whole genome shotgun (WGS) entry which is preliminary data.</text>
</comment>
<keyword evidence="4" id="KW-0238">DNA-binding</keyword>
<evidence type="ECO:0000313" key="5">
    <source>
        <dbReference type="Proteomes" id="UP000190188"/>
    </source>
</evidence>
<dbReference type="InterPro" id="IPR026881">
    <property type="entry name" value="WYL_dom"/>
</dbReference>
<name>A0A1T2X201_9BACL</name>
<dbReference type="SMART" id="SM00420">
    <property type="entry name" value="HTH_DEOR"/>
    <property type="match status" value="1"/>
</dbReference>
<dbReference type="Proteomes" id="UP000190188">
    <property type="component" value="Unassembled WGS sequence"/>
</dbReference>
<protein>
    <submittedName>
        <fullName evidence="4">DNA-binding transcriptional regulator</fullName>
    </submittedName>
</protein>
<dbReference type="Gene3D" id="1.10.10.10">
    <property type="entry name" value="Winged helix-like DNA-binding domain superfamily/Winged helix DNA-binding domain"/>
    <property type="match status" value="1"/>
</dbReference>
<evidence type="ECO:0000259" key="3">
    <source>
        <dbReference type="PROSITE" id="PS51000"/>
    </source>
</evidence>
<dbReference type="PANTHER" id="PTHR34580">
    <property type="match status" value="1"/>
</dbReference>
<dbReference type="PIRSF" id="PIRSF016838">
    <property type="entry name" value="PafC"/>
    <property type="match status" value="1"/>
</dbReference>
<dbReference type="InterPro" id="IPR036388">
    <property type="entry name" value="WH-like_DNA-bd_sf"/>
</dbReference>
<dbReference type="GO" id="GO:0003677">
    <property type="term" value="F:DNA binding"/>
    <property type="evidence" value="ECO:0007669"/>
    <property type="project" value="UniProtKB-KW"/>
</dbReference>
<dbReference type="SUPFAM" id="SSF46785">
    <property type="entry name" value="Winged helix' DNA-binding domain"/>
    <property type="match status" value="1"/>
</dbReference>
<keyword evidence="2" id="KW-0804">Transcription</keyword>
<sequence length="312" mass="36412">MKMDRLLAMTVLLLNRGRLSAKELADRFEVSTKTIYRDMDTLSQAGIPIVAHQGTAGGFEMMEEFTISRQFLTLEEIQAIVAAVKGINSAMDDNKLDHLLEKVNAVLRKSDKLQSASQGEKYIFDFNPWGQGPDMRDKLNRLKQAIEEKRLLDFRYMNMNGNESERRAEPTALILKGNVWYLQAYCMLRGEFRIFRLSRIRDLTVSDIRFERREVPALDGYAWDETWNQVQEKWIMLNFSREVRYRVEDMFNADQVSVLPDGTVRVEGRFSDDEWFYGMLLSFGHYVKVEQPASVAEEIISRAQRIMERYTN</sequence>
<reference evidence="4 5" key="1">
    <citation type="submission" date="2017-01" db="EMBL/GenBank/DDBJ databases">
        <title>Genome analysis of Paenibacillus selenitrireducens ES3-24.</title>
        <authorList>
            <person name="Xu D."/>
            <person name="Yao R."/>
            <person name="Zheng S."/>
        </authorList>
    </citation>
    <scope>NUCLEOTIDE SEQUENCE [LARGE SCALE GENOMIC DNA]</scope>
    <source>
        <strain evidence="4 5">ES3-24</strain>
    </source>
</reference>
<dbReference type="InterPro" id="IPR057727">
    <property type="entry name" value="WCX_dom"/>
</dbReference>
<dbReference type="GO" id="GO:0003700">
    <property type="term" value="F:DNA-binding transcription factor activity"/>
    <property type="evidence" value="ECO:0007669"/>
    <property type="project" value="InterPro"/>
</dbReference>
<dbReference type="OrthoDB" id="9815009at2"/>
<organism evidence="4 5">
    <name type="scientific">Paenibacillus selenitireducens</name>
    <dbReference type="NCBI Taxonomy" id="1324314"/>
    <lineage>
        <taxon>Bacteria</taxon>
        <taxon>Bacillati</taxon>
        <taxon>Bacillota</taxon>
        <taxon>Bacilli</taxon>
        <taxon>Bacillales</taxon>
        <taxon>Paenibacillaceae</taxon>
        <taxon>Paenibacillus</taxon>
    </lineage>
</organism>
<proteinExistence type="predicted"/>
<dbReference type="PANTHER" id="PTHR34580:SF1">
    <property type="entry name" value="PROTEIN PAFC"/>
    <property type="match status" value="1"/>
</dbReference>
<dbReference type="Pfam" id="PF25583">
    <property type="entry name" value="WCX"/>
    <property type="match status" value="1"/>
</dbReference>
<dbReference type="EMBL" id="MSZX01000013">
    <property type="protein sequence ID" value="OPA73892.1"/>
    <property type="molecule type" value="Genomic_DNA"/>
</dbReference>
<dbReference type="InterPro" id="IPR013196">
    <property type="entry name" value="HTH_11"/>
</dbReference>
<dbReference type="InterPro" id="IPR036390">
    <property type="entry name" value="WH_DNA-bd_sf"/>
</dbReference>
<gene>
    <name evidence="4" type="ORF">BVG16_25975</name>
</gene>
<dbReference type="STRING" id="1324314.BVG16_25975"/>
<evidence type="ECO:0000256" key="2">
    <source>
        <dbReference type="ARBA" id="ARBA00023163"/>
    </source>
</evidence>
<dbReference type="PROSITE" id="PS52050">
    <property type="entry name" value="WYL"/>
    <property type="match status" value="1"/>
</dbReference>